<dbReference type="EMBL" id="MEUG01000001">
    <property type="protein sequence ID" value="OGC27935.1"/>
    <property type="molecule type" value="Genomic_DNA"/>
</dbReference>
<evidence type="ECO:0000259" key="6">
    <source>
        <dbReference type="Pfam" id="PF04893"/>
    </source>
</evidence>
<evidence type="ECO:0000256" key="3">
    <source>
        <dbReference type="ARBA" id="ARBA00022989"/>
    </source>
</evidence>
<dbReference type="Proteomes" id="UP000178602">
    <property type="component" value="Unassembled WGS sequence"/>
</dbReference>
<evidence type="ECO:0000256" key="4">
    <source>
        <dbReference type="ARBA" id="ARBA00023136"/>
    </source>
</evidence>
<feature type="domain" description="Yip1" evidence="6">
    <location>
        <begin position="10"/>
        <end position="178"/>
    </location>
</feature>
<dbReference type="GO" id="GO:0016020">
    <property type="term" value="C:membrane"/>
    <property type="evidence" value="ECO:0007669"/>
    <property type="project" value="UniProtKB-SubCell"/>
</dbReference>
<feature type="transmembrane region" description="Helical" evidence="5">
    <location>
        <begin position="33"/>
        <end position="57"/>
    </location>
</feature>
<comment type="caution">
    <text evidence="7">The sequence shown here is derived from an EMBL/GenBank/DDBJ whole genome shotgun (WGS) entry which is preliminary data.</text>
</comment>
<keyword evidence="2 5" id="KW-0812">Transmembrane</keyword>
<name>A0A1F4T560_UNCSA</name>
<feature type="transmembrane region" description="Helical" evidence="5">
    <location>
        <begin position="113"/>
        <end position="142"/>
    </location>
</feature>
<feature type="transmembrane region" description="Helical" evidence="5">
    <location>
        <begin position="77"/>
        <end position="101"/>
    </location>
</feature>
<keyword evidence="3 5" id="KW-1133">Transmembrane helix</keyword>
<sequence length="199" mass="21938">MKEIFERVKAIILNPIETWGAIKSERIEIKDLLVNYAAPLALLPALATLIGLSIVGIRVPTGFIIRIPFLEALIAGVVGYFLNLAMLFAGAWVVGYIASYFNSRGDFDLSFKLIVYSMTPVWVVGITALLPGIGILQVLGLYGLYLLYKGLPILLETPDDKVYLFFTSIVVSSLILTFFFSFIIGGAIYGPILMRTMSF</sequence>
<dbReference type="AlphaFoldDB" id="A0A1F4T560"/>
<evidence type="ECO:0000313" key="7">
    <source>
        <dbReference type="EMBL" id="OGC27935.1"/>
    </source>
</evidence>
<evidence type="ECO:0000256" key="2">
    <source>
        <dbReference type="ARBA" id="ARBA00022692"/>
    </source>
</evidence>
<accession>A0A1F4T560</accession>
<dbReference type="Pfam" id="PF04893">
    <property type="entry name" value="Yip1"/>
    <property type="match status" value="1"/>
</dbReference>
<evidence type="ECO:0000256" key="1">
    <source>
        <dbReference type="ARBA" id="ARBA00004141"/>
    </source>
</evidence>
<evidence type="ECO:0000313" key="8">
    <source>
        <dbReference type="Proteomes" id="UP000178602"/>
    </source>
</evidence>
<feature type="transmembrane region" description="Helical" evidence="5">
    <location>
        <begin position="162"/>
        <end position="189"/>
    </location>
</feature>
<protein>
    <recommendedName>
        <fullName evidence="6">Yip1 domain-containing protein</fullName>
    </recommendedName>
</protein>
<gene>
    <name evidence="7" type="ORF">A3K49_02910</name>
</gene>
<keyword evidence="4 5" id="KW-0472">Membrane</keyword>
<proteinExistence type="predicted"/>
<reference evidence="7 8" key="1">
    <citation type="journal article" date="2016" name="Nat. Commun.">
        <title>Thousands of microbial genomes shed light on interconnected biogeochemical processes in an aquifer system.</title>
        <authorList>
            <person name="Anantharaman K."/>
            <person name="Brown C.T."/>
            <person name="Hug L.A."/>
            <person name="Sharon I."/>
            <person name="Castelle C.J."/>
            <person name="Probst A.J."/>
            <person name="Thomas B.C."/>
            <person name="Singh A."/>
            <person name="Wilkins M.J."/>
            <person name="Karaoz U."/>
            <person name="Brodie E.L."/>
            <person name="Williams K.H."/>
            <person name="Hubbard S.S."/>
            <person name="Banfield J.F."/>
        </authorList>
    </citation>
    <scope>NUCLEOTIDE SEQUENCE [LARGE SCALE GENOMIC DNA]</scope>
</reference>
<organism evidence="7 8">
    <name type="scientific">candidate division WOR-1 bacterium RIFOXYC12_FULL_54_18</name>
    <dbReference type="NCBI Taxonomy" id="1802584"/>
    <lineage>
        <taxon>Bacteria</taxon>
        <taxon>Bacillati</taxon>
        <taxon>Saganbacteria</taxon>
    </lineage>
</organism>
<comment type="subcellular location">
    <subcellularLocation>
        <location evidence="1">Membrane</location>
        <topology evidence="1">Multi-pass membrane protein</topology>
    </subcellularLocation>
</comment>
<dbReference type="InterPro" id="IPR006977">
    <property type="entry name" value="Yip1_dom"/>
</dbReference>
<evidence type="ECO:0000256" key="5">
    <source>
        <dbReference type="SAM" id="Phobius"/>
    </source>
</evidence>